<proteinExistence type="predicted"/>
<comment type="caution">
    <text evidence="1">The sequence shown here is derived from an EMBL/GenBank/DDBJ whole genome shotgun (WGS) entry which is preliminary data.</text>
</comment>
<evidence type="ECO:0000313" key="1">
    <source>
        <dbReference type="EMBL" id="GLW89652.1"/>
    </source>
</evidence>
<reference evidence="1" key="1">
    <citation type="submission" date="2023-02" db="EMBL/GenBank/DDBJ databases">
        <title>Actinokineospora globicatena NBRC 15670.</title>
        <authorList>
            <person name="Ichikawa N."/>
            <person name="Sato H."/>
            <person name="Tonouchi N."/>
        </authorList>
    </citation>
    <scope>NUCLEOTIDE SEQUENCE</scope>
    <source>
        <strain evidence="1">NBRC 15670</strain>
    </source>
</reference>
<dbReference type="RefSeq" id="WP_285607056.1">
    <property type="nucleotide sequence ID" value="NZ_BSSD01000001.1"/>
</dbReference>
<gene>
    <name evidence="1" type="ORF">Aglo03_04680</name>
</gene>
<dbReference type="Proteomes" id="UP001165042">
    <property type="component" value="Unassembled WGS sequence"/>
</dbReference>
<name>A0A9W6QHR4_9PSEU</name>
<accession>A0A9W6QHR4</accession>
<keyword evidence="2" id="KW-1185">Reference proteome</keyword>
<dbReference type="AlphaFoldDB" id="A0A9W6QHR4"/>
<protein>
    <submittedName>
        <fullName evidence="1">Uncharacterized protein</fullName>
    </submittedName>
</protein>
<evidence type="ECO:0000313" key="2">
    <source>
        <dbReference type="Proteomes" id="UP001165042"/>
    </source>
</evidence>
<sequence>MIPAKRSEPTALDLLRGAQQAVLAGGYPEERLTATAVHLIKCAIEVVSLLPQPDVDAARAALSSARAAVVTATYAVQGIDGDTRHALAATRG</sequence>
<organism evidence="1 2">
    <name type="scientific">Actinokineospora globicatena</name>
    <dbReference type="NCBI Taxonomy" id="103729"/>
    <lineage>
        <taxon>Bacteria</taxon>
        <taxon>Bacillati</taxon>
        <taxon>Actinomycetota</taxon>
        <taxon>Actinomycetes</taxon>
        <taxon>Pseudonocardiales</taxon>
        <taxon>Pseudonocardiaceae</taxon>
        <taxon>Actinokineospora</taxon>
    </lineage>
</organism>
<dbReference type="EMBL" id="BSSD01000001">
    <property type="protein sequence ID" value="GLW89652.1"/>
    <property type="molecule type" value="Genomic_DNA"/>
</dbReference>